<dbReference type="EMBL" id="PDJF01000001">
    <property type="protein sequence ID" value="PFG27608.1"/>
    <property type="molecule type" value="Genomic_DNA"/>
</dbReference>
<evidence type="ECO:0000313" key="4">
    <source>
        <dbReference type="Proteomes" id="UP000221653"/>
    </source>
</evidence>
<protein>
    <submittedName>
        <fullName evidence="3">Cell elongation-specific peptidoglycan D,D-transpeptidase</fullName>
    </submittedName>
</protein>
<comment type="caution">
    <text evidence="3">The sequence shown here is derived from an EMBL/GenBank/DDBJ whole genome shotgun (WGS) entry which is preliminary data.</text>
</comment>
<name>A0A2A9DLN4_9CORY</name>
<proteinExistence type="predicted"/>
<keyword evidence="4" id="KW-1185">Reference proteome</keyword>
<dbReference type="PANTHER" id="PTHR30627:SF24">
    <property type="entry name" value="PENICILLIN-BINDING PROTEIN 4B"/>
    <property type="match status" value="1"/>
</dbReference>
<dbReference type="Proteomes" id="UP000221653">
    <property type="component" value="Unassembled WGS sequence"/>
</dbReference>
<dbReference type="Pfam" id="PF00905">
    <property type="entry name" value="Transpeptidase"/>
    <property type="match status" value="1"/>
</dbReference>
<dbReference type="GO" id="GO:0071555">
    <property type="term" value="P:cell wall organization"/>
    <property type="evidence" value="ECO:0007669"/>
    <property type="project" value="TreeGrafter"/>
</dbReference>
<accession>A0A2A9DLN4</accession>
<dbReference type="InterPro" id="IPR012338">
    <property type="entry name" value="Beta-lactam/transpept-like"/>
</dbReference>
<reference evidence="3 4" key="1">
    <citation type="submission" date="2017-10" db="EMBL/GenBank/DDBJ databases">
        <title>Sequencing the genomes of 1000 actinobacteria strains.</title>
        <authorList>
            <person name="Klenk H.-P."/>
        </authorList>
    </citation>
    <scope>NUCLEOTIDE SEQUENCE [LARGE SCALE GENOMIC DNA]</scope>
    <source>
        <strain evidence="3 4">DSM 20688</strain>
    </source>
</reference>
<dbReference type="Pfam" id="PF21922">
    <property type="entry name" value="PBP_dimer_2"/>
    <property type="match status" value="1"/>
</dbReference>
<dbReference type="InterPro" id="IPR050515">
    <property type="entry name" value="Beta-lactam/transpept"/>
</dbReference>
<dbReference type="RefSeq" id="WP_098388839.1">
    <property type="nucleotide sequence ID" value="NZ_LS483464.1"/>
</dbReference>
<sequence length="479" mass="49861">MNRSIRLTAIFSLVLTAILLINLTVVQVFKQDEYAHNQLNSRNFFEIKSVPRGQITAGGMLLASSYKGEDDFYHRTYEANNPAYSNVVGYLSDQYGASGIEASYNAALSGQEGSTKQWFEQLTGGEAVGNNVELTLVPEIQQVAYDQLASAGYEGSVVALRPSTGEVLAMASTPGFDANAIVNPETAEATWNQLTNDPANPLLNHAAQDTLPPGSIFKIITTAAGLENNYTPDSQLTGAAEITLPGTTQTLTNYAGQACAGGGQVSLRTAFALSCNTAFVEMGLDIGADALRKAAEGFGVGQTYDLGLPMAPGALGDVADQGALGQSSIGQRDVTMSALQAAVMAATVANDGKRMEPHVVSKITAPDLTTIRTNDAKEAAQAVSPEIAATLTDLMRDSERNTYGYRGDDIASKTGTAEHGDGSVGPHTWYVAFTPSEGADVAVAVVVKNGGHQGNSATGGSVASPIGRAVIDAARAALN</sequence>
<dbReference type="InterPro" id="IPR054120">
    <property type="entry name" value="PBPA_dimer"/>
</dbReference>
<feature type="domain" description="Penicillin binding protein A dimerisation" evidence="2">
    <location>
        <begin position="52"/>
        <end position="132"/>
    </location>
</feature>
<evidence type="ECO:0000259" key="2">
    <source>
        <dbReference type="Pfam" id="PF21922"/>
    </source>
</evidence>
<dbReference type="SUPFAM" id="SSF56601">
    <property type="entry name" value="beta-lactamase/transpeptidase-like"/>
    <property type="match status" value="1"/>
</dbReference>
<dbReference type="STRING" id="1724.GCA_001044175_00045"/>
<dbReference type="GO" id="GO:0005886">
    <property type="term" value="C:plasma membrane"/>
    <property type="evidence" value="ECO:0007669"/>
    <property type="project" value="TreeGrafter"/>
</dbReference>
<dbReference type="GO" id="GO:0071972">
    <property type="term" value="F:peptidoglycan L,D-transpeptidase activity"/>
    <property type="evidence" value="ECO:0007669"/>
    <property type="project" value="TreeGrafter"/>
</dbReference>
<evidence type="ECO:0000259" key="1">
    <source>
        <dbReference type="Pfam" id="PF00905"/>
    </source>
</evidence>
<evidence type="ECO:0000313" key="3">
    <source>
        <dbReference type="EMBL" id="PFG27608.1"/>
    </source>
</evidence>
<dbReference type="AlphaFoldDB" id="A0A2A9DLN4"/>
<gene>
    <name evidence="3" type="ORF">ATK06_0680</name>
</gene>
<dbReference type="InterPro" id="IPR001460">
    <property type="entry name" value="PCN-bd_Tpept"/>
</dbReference>
<dbReference type="GO" id="GO:0008658">
    <property type="term" value="F:penicillin binding"/>
    <property type="evidence" value="ECO:0007669"/>
    <property type="project" value="InterPro"/>
</dbReference>
<dbReference type="Gene3D" id="3.90.1310.10">
    <property type="entry name" value="Penicillin-binding protein 2a (Domain 2)"/>
    <property type="match status" value="1"/>
</dbReference>
<dbReference type="OrthoDB" id="9766847at2"/>
<dbReference type="PANTHER" id="PTHR30627">
    <property type="entry name" value="PEPTIDOGLYCAN D,D-TRANSPEPTIDASE"/>
    <property type="match status" value="1"/>
</dbReference>
<dbReference type="Gene3D" id="3.40.710.10">
    <property type="entry name" value="DD-peptidase/beta-lactamase superfamily"/>
    <property type="match status" value="1"/>
</dbReference>
<organism evidence="3 4">
    <name type="scientific">Corynebacterium renale</name>
    <dbReference type="NCBI Taxonomy" id="1724"/>
    <lineage>
        <taxon>Bacteria</taxon>
        <taxon>Bacillati</taxon>
        <taxon>Actinomycetota</taxon>
        <taxon>Actinomycetes</taxon>
        <taxon>Mycobacteriales</taxon>
        <taxon>Corynebacteriaceae</taxon>
        <taxon>Corynebacterium</taxon>
    </lineage>
</organism>
<feature type="domain" description="Penicillin-binding protein transpeptidase" evidence="1">
    <location>
        <begin position="155"/>
        <end position="471"/>
    </location>
</feature>